<keyword evidence="7" id="KW-1185">Reference proteome</keyword>
<feature type="domain" description="Methyltransferase type 11" evidence="5">
    <location>
        <begin position="55"/>
        <end position="142"/>
    </location>
</feature>
<dbReference type="SUPFAM" id="SSF53335">
    <property type="entry name" value="S-adenosyl-L-methionine-dependent methyltransferases"/>
    <property type="match status" value="1"/>
</dbReference>
<dbReference type="EMBL" id="CP127294">
    <property type="protein sequence ID" value="WIX79823.1"/>
    <property type="molecule type" value="Genomic_DNA"/>
</dbReference>
<protein>
    <submittedName>
        <fullName evidence="6">Class I SAM-dependent methyltransferase</fullName>
        <ecNumber evidence="6">2.1.1.-</ecNumber>
    </submittedName>
</protein>
<reference evidence="6 7" key="1">
    <citation type="submission" date="2023-06" db="EMBL/GenBank/DDBJ databases">
        <authorList>
            <person name="Oyuntsetseg B."/>
            <person name="Kim S.B."/>
        </authorList>
    </citation>
    <scope>NUCLEOTIDE SEQUENCE [LARGE SCALE GENOMIC DNA]</scope>
    <source>
        <strain evidence="6 7">2-15</strain>
    </source>
</reference>
<dbReference type="PANTHER" id="PTHR44942">
    <property type="entry name" value="METHYLTRANSF_11 DOMAIN-CONTAINING PROTEIN"/>
    <property type="match status" value="1"/>
</dbReference>
<gene>
    <name evidence="6" type="ORF">QRX50_03210</name>
</gene>
<accession>A0A9Y2MWK1</accession>
<evidence type="ECO:0000256" key="4">
    <source>
        <dbReference type="SAM" id="MobiDB-lite"/>
    </source>
</evidence>
<dbReference type="InterPro" id="IPR029063">
    <property type="entry name" value="SAM-dependent_MTases_sf"/>
</dbReference>
<dbReference type="RefSeq" id="WP_285970502.1">
    <property type="nucleotide sequence ID" value="NZ_CP127294.1"/>
</dbReference>
<dbReference type="Gene3D" id="3.40.50.150">
    <property type="entry name" value="Vaccinia Virus protein VP39"/>
    <property type="match status" value="1"/>
</dbReference>
<keyword evidence="3 6" id="KW-0808">Transferase</keyword>
<dbReference type="GO" id="GO:0032259">
    <property type="term" value="P:methylation"/>
    <property type="evidence" value="ECO:0007669"/>
    <property type="project" value="UniProtKB-KW"/>
</dbReference>
<dbReference type="Pfam" id="PF08241">
    <property type="entry name" value="Methyltransf_11"/>
    <property type="match status" value="1"/>
</dbReference>
<evidence type="ECO:0000313" key="7">
    <source>
        <dbReference type="Proteomes" id="UP001236014"/>
    </source>
</evidence>
<dbReference type="InterPro" id="IPR013216">
    <property type="entry name" value="Methyltransf_11"/>
</dbReference>
<evidence type="ECO:0000256" key="1">
    <source>
        <dbReference type="ARBA" id="ARBA00008361"/>
    </source>
</evidence>
<evidence type="ECO:0000259" key="5">
    <source>
        <dbReference type="Pfam" id="PF08241"/>
    </source>
</evidence>
<feature type="region of interest" description="Disordered" evidence="4">
    <location>
        <begin position="1"/>
        <end position="25"/>
    </location>
</feature>
<evidence type="ECO:0000313" key="6">
    <source>
        <dbReference type="EMBL" id="WIX79823.1"/>
    </source>
</evidence>
<evidence type="ECO:0000256" key="3">
    <source>
        <dbReference type="ARBA" id="ARBA00022679"/>
    </source>
</evidence>
<evidence type="ECO:0000256" key="2">
    <source>
        <dbReference type="ARBA" id="ARBA00022603"/>
    </source>
</evidence>
<dbReference type="KEGG" id="acab:QRX50_03210"/>
<sequence>MPTLPERQAESAPEPHELRKTAESFGIDAGRYDRARPGYPEALIAEVIKGGKEVLDVGTGTGIVARQLKDNGCQVLGVEPDERMAEFARTTGIDVEVATFEEWDPKNRTFDVLTAGQAWHWVDPQRGAEKAAEVLKPQGIFAVFWHLFLPPDDIAEAFGEAFRKVAPNFPIKVDRTPRSDAYKPIIDKTEEALRNTGLHSPQRHFYTWQHDYTRDEYLDLLPTQGGLTRVPQPQQDEVLTAVGAAIDARGGQFTCDYTTVLFTAAK</sequence>
<dbReference type="PANTHER" id="PTHR44942:SF4">
    <property type="entry name" value="METHYLTRANSFERASE TYPE 11 DOMAIN-CONTAINING PROTEIN"/>
    <property type="match status" value="1"/>
</dbReference>
<comment type="similarity">
    <text evidence="1">Belongs to the methyltransferase superfamily.</text>
</comment>
<dbReference type="InterPro" id="IPR051052">
    <property type="entry name" value="Diverse_substrate_MTase"/>
</dbReference>
<organism evidence="6 7">
    <name type="scientific">Amycolatopsis carbonis</name>
    <dbReference type="NCBI Taxonomy" id="715471"/>
    <lineage>
        <taxon>Bacteria</taxon>
        <taxon>Bacillati</taxon>
        <taxon>Actinomycetota</taxon>
        <taxon>Actinomycetes</taxon>
        <taxon>Pseudonocardiales</taxon>
        <taxon>Pseudonocardiaceae</taxon>
        <taxon>Amycolatopsis</taxon>
    </lineage>
</organism>
<keyword evidence="2 6" id="KW-0489">Methyltransferase</keyword>
<feature type="compositionally biased region" description="Basic and acidic residues" evidence="4">
    <location>
        <begin position="7"/>
        <end position="22"/>
    </location>
</feature>
<dbReference type="AlphaFoldDB" id="A0A9Y2MWK1"/>
<proteinExistence type="inferred from homology"/>
<dbReference type="EC" id="2.1.1.-" evidence="6"/>
<dbReference type="CDD" id="cd02440">
    <property type="entry name" value="AdoMet_MTases"/>
    <property type="match status" value="1"/>
</dbReference>
<name>A0A9Y2MWK1_9PSEU</name>
<dbReference type="GO" id="GO:0008757">
    <property type="term" value="F:S-adenosylmethionine-dependent methyltransferase activity"/>
    <property type="evidence" value="ECO:0007669"/>
    <property type="project" value="InterPro"/>
</dbReference>
<dbReference type="Proteomes" id="UP001236014">
    <property type="component" value="Chromosome"/>
</dbReference>